<sequence>MDALVFEPSGISKADMAAPDFVDNYLSDLATAPPISLARPLWECHVLNGTSSSAASGNAAPAAAAAHLVFRTHHCLGDGISVMGRQTATKASCTYIINMDDMRFVKNAVGGTLNDVLLAMVDASILRYLQGRYHKTTDLSPNPRPAAVSGDCKELQQEAHNTKPNEPDEISINVQDTRGKFGVHVCGRKKSSSKVEKLRVRTVAMENIRGSGGLQDLAAMMKKGSNVRWGNCIGFWLFPFSLKHFSDPLDRVRTAMKVSNRIKASFEGRFTFWFGTLVSKCGMPSMMKMLTRREITQTTLLVSNLPGPVEQIMLGNNPIVHMFPVVAGIPQSLCVYMQSYFGKVALVVMSAKHVIPDPEMLSQYCVDALQEMKKAAVSLKA</sequence>
<dbReference type="PANTHER" id="PTHR31650:SF1">
    <property type="entry name" value="WAX ESTER SYNTHASE_DIACYLGLYCEROL ACYLTRANSFERASE 4-RELATED"/>
    <property type="match status" value="1"/>
</dbReference>
<dbReference type="Pfam" id="PF06974">
    <property type="entry name" value="WS_DGAT_C"/>
    <property type="match status" value="1"/>
</dbReference>
<name>A0ABP1B9V0_9BRYO</name>
<feature type="domain" description="O-acyltransferase WSD1 C-terminal" evidence="1">
    <location>
        <begin position="229"/>
        <end position="373"/>
    </location>
</feature>
<dbReference type="PANTHER" id="PTHR31650">
    <property type="entry name" value="O-ACYLTRANSFERASE (WSD1-LIKE) FAMILY PROTEIN"/>
    <property type="match status" value="1"/>
</dbReference>
<evidence type="ECO:0000313" key="3">
    <source>
        <dbReference type="Proteomes" id="UP001497522"/>
    </source>
</evidence>
<proteinExistence type="predicted"/>
<organism evidence="2 3">
    <name type="scientific">Sphagnum jensenii</name>
    <dbReference type="NCBI Taxonomy" id="128206"/>
    <lineage>
        <taxon>Eukaryota</taxon>
        <taxon>Viridiplantae</taxon>
        <taxon>Streptophyta</taxon>
        <taxon>Embryophyta</taxon>
        <taxon>Bryophyta</taxon>
        <taxon>Sphagnophytina</taxon>
        <taxon>Sphagnopsida</taxon>
        <taxon>Sphagnales</taxon>
        <taxon>Sphagnaceae</taxon>
        <taxon>Sphagnum</taxon>
    </lineage>
</organism>
<dbReference type="EMBL" id="OZ023703">
    <property type="protein sequence ID" value="CAK9871854.1"/>
    <property type="molecule type" value="Genomic_DNA"/>
</dbReference>
<accession>A0ABP1B9V0</accession>
<dbReference type="InterPro" id="IPR009721">
    <property type="entry name" value="O-acyltransferase_WSD1_C"/>
</dbReference>
<evidence type="ECO:0000259" key="1">
    <source>
        <dbReference type="Pfam" id="PF06974"/>
    </source>
</evidence>
<protein>
    <recommendedName>
        <fullName evidence="1">O-acyltransferase WSD1 C-terminal domain-containing protein</fullName>
    </recommendedName>
</protein>
<dbReference type="Proteomes" id="UP001497522">
    <property type="component" value="Chromosome 2"/>
</dbReference>
<gene>
    <name evidence="2" type="ORF">CSSPJE1EN2_LOCUS14451</name>
</gene>
<dbReference type="InterPro" id="IPR045034">
    <property type="entry name" value="O-acyltransferase_WSD1-like"/>
</dbReference>
<evidence type="ECO:0000313" key="2">
    <source>
        <dbReference type="EMBL" id="CAK9871854.1"/>
    </source>
</evidence>
<keyword evidence="3" id="KW-1185">Reference proteome</keyword>
<reference evidence="2 3" key="1">
    <citation type="submission" date="2024-03" db="EMBL/GenBank/DDBJ databases">
        <authorList>
            <consortium name="ELIXIR-Norway"/>
            <consortium name="Elixir Norway"/>
        </authorList>
    </citation>
    <scope>NUCLEOTIDE SEQUENCE [LARGE SCALE GENOMIC DNA]</scope>
</reference>